<evidence type="ECO:0000256" key="1">
    <source>
        <dbReference type="SAM" id="MobiDB-lite"/>
    </source>
</evidence>
<feature type="region of interest" description="Disordered" evidence="1">
    <location>
        <begin position="1"/>
        <end position="20"/>
    </location>
</feature>
<gene>
    <name evidence="2" type="ORF">STCU_08818</name>
</gene>
<name>S9TW46_9TRYP</name>
<dbReference type="InterPro" id="IPR011989">
    <property type="entry name" value="ARM-like"/>
</dbReference>
<reference evidence="2 3" key="1">
    <citation type="journal article" date="2013" name="PLoS ONE">
        <title>Predicting the Proteins of Angomonas deanei, Strigomonas culicis and Their Respective Endosymbionts Reveals New Aspects of the Trypanosomatidae Family.</title>
        <authorList>
            <person name="Motta M.C."/>
            <person name="Martins A.C."/>
            <person name="de Souza S.S."/>
            <person name="Catta-Preta C.M."/>
            <person name="Silva R."/>
            <person name="Klein C.C."/>
            <person name="de Almeida L.G."/>
            <person name="de Lima Cunha O."/>
            <person name="Ciapina L.P."/>
            <person name="Brocchi M."/>
            <person name="Colabardini A.C."/>
            <person name="de Araujo Lima B."/>
            <person name="Machado C.R."/>
            <person name="de Almeida Soares C.M."/>
            <person name="Probst C.M."/>
            <person name="de Menezes C.B."/>
            <person name="Thompson C.E."/>
            <person name="Bartholomeu D.C."/>
            <person name="Gradia D.F."/>
            <person name="Pavoni D.P."/>
            <person name="Grisard E.C."/>
            <person name="Fantinatti-Garboggini F."/>
            <person name="Marchini F.K."/>
            <person name="Rodrigues-Luiz G.F."/>
            <person name="Wagner G."/>
            <person name="Goldman G.H."/>
            <person name="Fietto J.L."/>
            <person name="Elias M.C."/>
            <person name="Goldman M.H."/>
            <person name="Sagot M.F."/>
            <person name="Pereira M."/>
            <person name="Stoco P.H."/>
            <person name="de Mendonca-Neto R.P."/>
            <person name="Teixeira S.M."/>
            <person name="Maciel T.E."/>
            <person name="de Oliveira Mendes T.A."/>
            <person name="Urmenyi T.P."/>
            <person name="de Souza W."/>
            <person name="Schenkman S."/>
            <person name="de Vasconcelos A.T."/>
        </authorList>
    </citation>
    <scope>NUCLEOTIDE SEQUENCE [LARGE SCALE GENOMIC DNA]</scope>
</reference>
<keyword evidence="3" id="KW-1185">Reference proteome</keyword>
<organism evidence="2 3">
    <name type="scientific">Strigomonas culicis</name>
    <dbReference type="NCBI Taxonomy" id="28005"/>
    <lineage>
        <taxon>Eukaryota</taxon>
        <taxon>Discoba</taxon>
        <taxon>Euglenozoa</taxon>
        <taxon>Kinetoplastea</taxon>
        <taxon>Metakinetoplastina</taxon>
        <taxon>Trypanosomatida</taxon>
        <taxon>Trypanosomatidae</taxon>
        <taxon>Strigomonadinae</taxon>
        <taxon>Strigomonas</taxon>
    </lineage>
</organism>
<accession>S9TW46</accession>
<protein>
    <submittedName>
        <fullName evidence="2">Uncharacterized protein</fullName>
    </submittedName>
</protein>
<dbReference type="SUPFAM" id="SSF48371">
    <property type="entry name" value="ARM repeat"/>
    <property type="match status" value="1"/>
</dbReference>
<dbReference type="Gene3D" id="1.25.10.10">
    <property type="entry name" value="Leucine-rich Repeat Variant"/>
    <property type="match status" value="1"/>
</dbReference>
<proteinExistence type="predicted"/>
<evidence type="ECO:0000313" key="3">
    <source>
        <dbReference type="Proteomes" id="UP000015354"/>
    </source>
</evidence>
<sequence>MEMEAMRGAGTGEEDSSDEEVGYTITYCEAAPPEEATDLPPPFLSFGSGLTASARSVSHVETIVQLKNRRNQKDGTTIYVRPLPLPLLLSEVAPIAVGDTHLLITHVNRTSRRRYLLKAVAEVDEDYCTYKMEGGVLDEGSGGPVAQHEGRLCRRPAPDGHPEHLHVRTSIVRHLFASGTLGFCRTPVSDLPIQALMLAAANSVQSRSGGTEMEGDQLLNVRDVERMRRSRMKEIPLPQRVSSFEEVYTEFYHGFESLMLMLKSFSYSPALVKTVLQEVVRPEHFNELNRVSADGGVGTILEMVDGYPQDEALVTSALTALGRICLYEDNLTTFVQVDGVPTVIEIMKEYIHQPVILQWGAYCLVQVTQPETPFRNKTIDVFIQLRGVELAIDIMRKHVGSPYMHMTRWLGVLMSNVITCQERCITLLVHEALPALLLDQVQEDTSNVSALQGLLRLLRNILWPYRADSPFLVRVAAADGGDGSSQPLPAGLSAEALLAELDADNTQKWRFVNLFFLRNFLTDYRVKLWSLVERVMAQASQQRYSTVAVHVLHLALDMAHVLVSWAVAPAPEIRTALLRDCVVMEESYPTDKRLTGKRTLFVKELCDV</sequence>
<dbReference type="AlphaFoldDB" id="S9TW46"/>
<dbReference type="Proteomes" id="UP000015354">
    <property type="component" value="Unassembled WGS sequence"/>
</dbReference>
<dbReference type="InterPro" id="IPR016024">
    <property type="entry name" value="ARM-type_fold"/>
</dbReference>
<evidence type="ECO:0000313" key="2">
    <source>
        <dbReference type="EMBL" id="EPY20819.1"/>
    </source>
</evidence>
<dbReference type="OrthoDB" id="273435at2759"/>
<dbReference type="EMBL" id="ATMH01008818">
    <property type="protein sequence ID" value="EPY20819.1"/>
    <property type="molecule type" value="Genomic_DNA"/>
</dbReference>
<comment type="caution">
    <text evidence="2">The sequence shown here is derived from an EMBL/GenBank/DDBJ whole genome shotgun (WGS) entry which is preliminary data.</text>
</comment>